<evidence type="ECO:0000313" key="2">
    <source>
        <dbReference type="EMBL" id="KAL1251560.1"/>
    </source>
</evidence>
<dbReference type="EMBL" id="JAYMGO010000022">
    <property type="protein sequence ID" value="KAL1251560.1"/>
    <property type="molecule type" value="Genomic_DNA"/>
</dbReference>
<sequence>MLPPLPPSLCLSLSHQSGAECDIEEFHLQSVFNRCDGRHGRGKESDKEREASERERELKEASDLAETRQRRERERERIKWVLPTEGRRDSQAFRDCFPKHRALTCQLPQTARLLNRNVCLLMILNQLSLKQKMIHGSIVQLGAPRLLGGPSRHYALQKVLFCFLV</sequence>
<name>A0ABR3LGU2_9TELE</name>
<protein>
    <submittedName>
        <fullName evidence="2">Uncharacterized protein</fullName>
    </submittedName>
</protein>
<gene>
    <name evidence="2" type="ORF">QQF64_019356</name>
</gene>
<proteinExistence type="predicted"/>
<comment type="caution">
    <text evidence="2">The sequence shown here is derived from an EMBL/GenBank/DDBJ whole genome shotgun (WGS) entry which is preliminary data.</text>
</comment>
<accession>A0ABR3LGU2</accession>
<reference evidence="2 3" key="1">
    <citation type="submission" date="2023-09" db="EMBL/GenBank/DDBJ databases">
        <authorList>
            <person name="Wang M."/>
        </authorList>
    </citation>
    <scope>NUCLEOTIDE SEQUENCE [LARGE SCALE GENOMIC DNA]</scope>
    <source>
        <strain evidence="2">GT-2023</strain>
        <tissue evidence="2">Liver</tissue>
    </source>
</reference>
<organism evidence="2 3">
    <name type="scientific">Cirrhinus molitorella</name>
    <name type="common">mud carp</name>
    <dbReference type="NCBI Taxonomy" id="172907"/>
    <lineage>
        <taxon>Eukaryota</taxon>
        <taxon>Metazoa</taxon>
        <taxon>Chordata</taxon>
        <taxon>Craniata</taxon>
        <taxon>Vertebrata</taxon>
        <taxon>Euteleostomi</taxon>
        <taxon>Actinopterygii</taxon>
        <taxon>Neopterygii</taxon>
        <taxon>Teleostei</taxon>
        <taxon>Ostariophysi</taxon>
        <taxon>Cypriniformes</taxon>
        <taxon>Cyprinidae</taxon>
        <taxon>Labeoninae</taxon>
        <taxon>Labeonini</taxon>
        <taxon>Cirrhinus</taxon>
    </lineage>
</organism>
<evidence type="ECO:0000313" key="3">
    <source>
        <dbReference type="Proteomes" id="UP001558613"/>
    </source>
</evidence>
<keyword evidence="3" id="KW-1185">Reference proteome</keyword>
<evidence type="ECO:0000256" key="1">
    <source>
        <dbReference type="SAM" id="MobiDB-lite"/>
    </source>
</evidence>
<feature type="region of interest" description="Disordered" evidence="1">
    <location>
        <begin position="37"/>
        <end position="74"/>
    </location>
</feature>
<dbReference type="Proteomes" id="UP001558613">
    <property type="component" value="Unassembled WGS sequence"/>
</dbReference>